<dbReference type="RefSeq" id="WP_142505718.1">
    <property type="nucleotide sequence ID" value="NZ_FXTI01000006.1"/>
</dbReference>
<dbReference type="EMBL" id="FXTI01000006">
    <property type="protein sequence ID" value="SMO73031.1"/>
    <property type="molecule type" value="Genomic_DNA"/>
</dbReference>
<dbReference type="Proteomes" id="UP000315636">
    <property type="component" value="Unassembled WGS sequence"/>
</dbReference>
<dbReference type="AlphaFoldDB" id="A0A521DPK7"/>
<reference evidence="1 2" key="1">
    <citation type="submission" date="2017-05" db="EMBL/GenBank/DDBJ databases">
        <authorList>
            <person name="Varghese N."/>
            <person name="Submissions S."/>
        </authorList>
    </citation>
    <scope>NUCLEOTIDE SEQUENCE [LARGE SCALE GENOMIC DNA]</scope>
    <source>
        <strain evidence="1 2">DSM 45474</strain>
    </source>
</reference>
<organism evidence="1 2">
    <name type="scientific">Melghirimyces algeriensis</name>
    <dbReference type="NCBI Taxonomy" id="910412"/>
    <lineage>
        <taxon>Bacteria</taxon>
        <taxon>Bacillati</taxon>
        <taxon>Bacillota</taxon>
        <taxon>Bacilli</taxon>
        <taxon>Bacillales</taxon>
        <taxon>Thermoactinomycetaceae</taxon>
        <taxon>Melghirimyces</taxon>
    </lineage>
</organism>
<dbReference type="OrthoDB" id="2361695at2"/>
<evidence type="ECO:0000313" key="2">
    <source>
        <dbReference type="Proteomes" id="UP000315636"/>
    </source>
</evidence>
<keyword evidence="2" id="KW-1185">Reference proteome</keyword>
<protein>
    <submittedName>
        <fullName evidence="1">Uncharacterized protein YfkK, UPF0435 family</fullName>
    </submittedName>
</protein>
<evidence type="ECO:0000313" key="1">
    <source>
        <dbReference type="EMBL" id="SMO73031.1"/>
    </source>
</evidence>
<accession>A0A521DPK7</accession>
<proteinExistence type="predicted"/>
<dbReference type="InterPro" id="IPR009507">
    <property type="entry name" value="UPF0435"/>
</dbReference>
<name>A0A521DPK7_9BACL</name>
<gene>
    <name evidence="1" type="ORF">SAMN06264849_106138</name>
</gene>
<dbReference type="Pfam" id="PF06569">
    <property type="entry name" value="DUF1128"/>
    <property type="match status" value="1"/>
</dbReference>
<sequence length="75" mass="8946">MNLNEPTRENLNFLLQEIKNRLNLVNASAIQPEDYSLEDYDEVRDLYEMMKKKQGKLTMMELEGILEELGELRKR</sequence>